<dbReference type="RefSeq" id="WP_090665186.1">
    <property type="nucleotide sequence ID" value="NZ_FMZX01000037.1"/>
</dbReference>
<proteinExistence type="predicted"/>
<dbReference type="EMBL" id="FMZX01000037">
    <property type="protein sequence ID" value="SDE44190.1"/>
    <property type="molecule type" value="Genomic_DNA"/>
</dbReference>
<reference evidence="1 2" key="1">
    <citation type="submission" date="2016-10" db="EMBL/GenBank/DDBJ databases">
        <authorList>
            <person name="de Groot N.N."/>
        </authorList>
    </citation>
    <scope>NUCLEOTIDE SEQUENCE [LARGE SCALE GENOMIC DNA]</scope>
    <source>
        <strain evidence="1 2">CPCC 100156</strain>
    </source>
</reference>
<organism evidence="1 2">
    <name type="scientific">Belnapia rosea</name>
    <dbReference type="NCBI Taxonomy" id="938405"/>
    <lineage>
        <taxon>Bacteria</taxon>
        <taxon>Pseudomonadati</taxon>
        <taxon>Pseudomonadota</taxon>
        <taxon>Alphaproteobacteria</taxon>
        <taxon>Acetobacterales</taxon>
        <taxon>Roseomonadaceae</taxon>
        <taxon>Belnapia</taxon>
    </lineage>
</organism>
<evidence type="ECO:0000313" key="1">
    <source>
        <dbReference type="EMBL" id="SDE44190.1"/>
    </source>
</evidence>
<sequence length="208" mass="22432">MPLIRRTPDGVQPDRPDAGEALATLTHGTRQKRWAAARALSDAPDAAEALGRALSSEDDPHVREAILTSLLRLRSAASIQAILPHLRSDNASLRTGALDALRAMPDVAGPHLPELLRDADPDVRLLACDLARSLRVADATHLLYGLLEVEREANICAAALDVLAEIGGPEALPVLARCAERFHDHPFLAFSIKVVTERLSAQTPRHRG</sequence>
<dbReference type="Gene3D" id="1.25.10.10">
    <property type="entry name" value="Leucine-rich Repeat Variant"/>
    <property type="match status" value="1"/>
</dbReference>
<evidence type="ECO:0000313" key="2">
    <source>
        <dbReference type="Proteomes" id="UP000198925"/>
    </source>
</evidence>
<dbReference type="AlphaFoldDB" id="A0A1G7CZI1"/>
<name>A0A1G7CZI1_9PROT</name>
<dbReference type="InterPro" id="IPR011989">
    <property type="entry name" value="ARM-like"/>
</dbReference>
<dbReference type="InterPro" id="IPR004155">
    <property type="entry name" value="PBS_lyase_HEAT"/>
</dbReference>
<dbReference type="SMART" id="SM00567">
    <property type="entry name" value="EZ_HEAT"/>
    <property type="match status" value="4"/>
</dbReference>
<keyword evidence="2" id="KW-1185">Reference proteome</keyword>
<dbReference type="Proteomes" id="UP000198925">
    <property type="component" value="Unassembled WGS sequence"/>
</dbReference>
<dbReference type="Pfam" id="PF13646">
    <property type="entry name" value="HEAT_2"/>
    <property type="match status" value="2"/>
</dbReference>
<protein>
    <submittedName>
        <fullName evidence="1">HEAT repeat-containing protein</fullName>
    </submittedName>
</protein>
<dbReference type="STRING" id="938405.SAMN02927895_04657"/>
<gene>
    <name evidence="1" type="ORF">SAMN04487779_10379</name>
</gene>
<dbReference type="SUPFAM" id="SSF48371">
    <property type="entry name" value="ARM repeat"/>
    <property type="match status" value="1"/>
</dbReference>
<dbReference type="InterPro" id="IPR016024">
    <property type="entry name" value="ARM-type_fold"/>
</dbReference>
<accession>A0A1G7CZI1</accession>